<reference evidence="2 3" key="1">
    <citation type="submission" date="2022-03" db="EMBL/GenBank/DDBJ databases">
        <title>Genomic Encyclopedia of Type Strains, Phase III (KMG-III): the genomes of soil and plant-associated and newly described type strains.</title>
        <authorList>
            <person name="Whitman W."/>
        </authorList>
    </citation>
    <scope>NUCLEOTIDE SEQUENCE [LARGE SCALE GENOMIC DNA]</scope>
    <source>
        <strain evidence="2 3">BSker1</strain>
    </source>
</reference>
<name>A0ABT1GD78_9GAMM</name>
<organism evidence="2 3">
    <name type="scientific">Natronospira proteinivora</name>
    <dbReference type="NCBI Taxonomy" id="1807133"/>
    <lineage>
        <taxon>Bacteria</taxon>
        <taxon>Pseudomonadati</taxon>
        <taxon>Pseudomonadota</taxon>
        <taxon>Gammaproteobacteria</taxon>
        <taxon>Natronospirales</taxon>
        <taxon>Natronospiraceae</taxon>
        <taxon>Natronospira</taxon>
    </lineage>
</organism>
<comment type="caution">
    <text evidence="2">The sequence shown here is derived from an EMBL/GenBank/DDBJ whole genome shotgun (WGS) entry which is preliminary data.</text>
</comment>
<feature type="domain" description="Endonuclease/exonuclease/phosphatase" evidence="1">
    <location>
        <begin position="33"/>
        <end position="199"/>
    </location>
</feature>
<dbReference type="Pfam" id="PF03372">
    <property type="entry name" value="Exo_endo_phos"/>
    <property type="match status" value="1"/>
</dbReference>
<evidence type="ECO:0000313" key="2">
    <source>
        <dbReference type="EMBL" id="MCP1727897.1"/>
    </source>
</evidence>
<proteinExistence type="predicted"/>
<evidence type="ECO:0000313" key="3">
    <source>
        <dbReference type="Proteomes" id="UP001523550"/>
    </source>
</evidence>
<dbReference type="InterPro" id="IPR005135">
    <property type="entry name" value="Endo/exonuclease/phosphatase"/>
</dbReference>
<evidence type="ECO:0000259" key="1">
    <source>
        <dbReference type="Pfam" id="PF03372"/>
    </source>
</evidence>
<dbReference type="Gene3D" id="3.60.10.10">
    <property type="entry name" value="Endonuclease/exonuclease/phosphatase"/>
    <property type="match status" value="1"/>
</dbReference>
<sequence>MAESTTVRVLSFSAMSAPSHMLDKGYLSGLPQDVGWQVRIELISAIILAGNYDFVNLQHFGCAEAAALENLARATGLELWPNSAALCANERGDGVPIMYNPEKWHPELDRDPVVNFKTDSTGVSGSGGTLFVHGRFSDASESMHVNVLNFRLRNSNAASARRYRELTGIEMIDYVCDKVEGSEVVIMGGDTNCKPFSDPEWSAVLDLASEKMSTRGIDSSDEWIANNRKGRWLTQHNFFHDGYGRGIGANTRAVLVGRGEINQVCELGFRVGSAFPSYHYPVEFEFMLGDSRRIK</sequence>
<dbReference type="SUPFAM" id="SSF56219">
    <property type="entry name" value="DNase I-like"/>
    <property type="match status" value="1"/>
</dbReference>
<dbReference type="Proteomes" id="UP001523550">
    <property type="component" value="Unassembled WGS sequence"/>
</dbReference>
<keyword evidence="3" id="KW-1185">Reference proteome</keyword>
<gene>
    <name evidence="2" type="ORF">J2T60_001897</name>
</gene>
<dbReference type="InterPro" id="IPR036691">
    <property type="entry name" value="Endo/exonu/phosph_ase_sf"/>
</dbReference>
<protein>
    <recommendedName>
        <fullName evidence="1">Endonuclease/exonuclease/phosphatase domain-containing protein</fullName>
    </recommendedName>
</protein>
<dbReference type="RefSeq" id="WP_253448919.1">
    <property type="nucleotide sequence ID" value="NZ_JALJYF010000002.1"/>
</dbReference>
<dbReference type="EMBL" id="JALJYF010000002">
    <property type="protein sequence ID" value="MCP1727897.1"/>
    <property type="molecule type" value="Genomic_DNA"/>
</dbReference>
<accession>A0ABT1GD78</accession>